<feature type="compositionally biased region" description="Basic and acidic residues" evidence="1">
    <location>
        <begin position="204"/>
        <end position="223"/>
    </location>
</feature>
<keyword evidence="3" id="KW-1185">Reference proteome</keyword>
<dbReference type="AlphaFoldDB" id="A0A5C3QIW7"/>
<evidence type="ECO:0000313" key="3">
    <source>
        <dbReference type="Proteomes" id="UP000305067"/>
    </source>
</evidence>
<feature type="region of interest" description="Disordered" evidence="1">
    <location>
        <begin position="72"/>
        <end position="126"/>
    </location>
</feature>
<dbReference type="Proteomes" id="UP000305067">
    <property type="component" value="Unassembled WGS sequence"/>
</dbReference>
<proteinExistence type="predicted"/>
<dbReference type="EMBL" id="ML178824">
    <property type="protein sequence ID" value="TFL01692.1"/>
    <property type="molecule type" value="Genomic_DNA"/>
</dbReference>
<feature type="region of interest" description="Disordered" evidence="1">
    <location>
        <begin position="166"/>
        <end position="309"/>
    </location>
</feature>
<feature type="compositionally biased region" description="Polar residues" evidence="1">
    <location>
        <begin position="110"/>
        <end position="126"/>
    </location>
</feature>
<evidence type="ECO:0000256" key="1">
    <source>
        <dbReference type="SAM" id="MobiDB-lite"/>
    </source>
</evidence>
<accession>A0A5C3QIW7</accession>
<evidence type="ECO:0008006" key="4">
    <source>
        <dbReference type="Google" id="ProtNLM"/>
    </source>
</evidence>
<dbReference type="OrthoDB" id="3366546at2759"/>
<evidence type="ECO:0000313" key="2">
    <source>
        <dbReference type="EMBL" id="TFL01692.1"/>
    </source>
</evidence>
<gene>
    <name evidence="2" type="ORF">BDV98DRAFT_655999</name>
</gene>
<dbReference type="STRING" id="1884261.A0A5C3QIW7"/>
<feature type="compositionally biased region" description="Basic and acidic residues" evidence="1">
    <location>
        <begin position="259"/>
        <end position="301"/>
    </location>
</feature>
<feature type="compositionally biased region" description="Polar residues" evidence="1">
    <location>
        <begin position="82"/>
        <end position="97"/>
    </location>
</feature>
<sequence length="309" mass="33226">MPLDGHGHLVAQGWGGSGSGLRSGSISKPIIIAQKKNLAGVGKDRDEAFPFWDHVFNAAVGAIQIKIAASDSEDSDASDSENNTANFQLKRTSTGILSNRRPPSGISADSGATTPSGSDDASPTPTNLMALAKREAARKGLYARFFRGPVIGPDSNETLVVTDVKVDVKGKGKANVDVQEDVVTTTKACPVEVKSSKKDKKRKRSEDKDQAGSATPHDEEAKADNGTQKKKKKRPKDGAETTTRNTAATVAESEETDDDASHDPTSERQLRKAQRILEKEARRQRKADRAEKRAKKEERAARKAAKVKS</sequence>
<name>A0A5C3QIW7_9AGAR</name>
<protein>
    <recommendedName>
        <fullName evidence="4">G-patch domain-containing protein</fullName>
    </recommendedName>
</protein>
<reference evidence="2 3" key="1">
    <citation type="journal article" date="2019" name="Nat. Ecol. Evol.">
        <title>Megaphylogeny resolves global patterns of mushroom evolution.</title>
        <authorList>
            <person name="Varga T."/>
            <person name="Krizsan K."/>
            <person name="Foldi C."/>
            <person name="Dima B."/>
            <person name="Sanchez-Garcia M."/>
            <person name="Sanchez-Ramirez S."/>
            <person name="Szollosi G.J."/>
            <person name="Szarkandi J.G."/>
            <person name="Papp V."/>
            <person name="Albert L."/>
            <person name="Andreopoulos W."/>
            <person name="Angelini C."/>
            <person name="Antonin V."/>
            <person name="Barry K.W."/>
            <person name="Bougher N.L."/>
            <person name="Buchanan P."/>
            <person name="Buyck B."/>
            <person name="Bense V."/>
            <person name="Catcheside P."/>
            <person name="Chovatia M."/>
            <person name="Cooper J."/>
            <person name="Damon W."/>
            <person name="Desjardin D."/>
            <person name="Finy P."/>
            <person name="Geml J."/>
            <person name="Haridas S."/>
            <person name="Hughes K."/>
            <person name="Justo A."/>
            <person name="Karasinski D."/>
            <person name="Kautmanova I."/>
            <person name="Kiss B."/>
            <person name="Kocsube S."/>
            <person name="Kotiranta H."/>
            <person name="LaButti K.M."/>
            <person name="Lechner B.E."/>
            <person name="Liimatainen K."/>
            <person name="Lipzen A."/>
            <person name="Lukacs Z."/>
            <person name="Mihaltcheva S."/>
            <person name="Morgado L.N."/>
            <person name="Niskanen T."/>
            <person name="Noordeloos M.E."/>
            <person name="Ohm R.A."/>
            <person name="Ortiz-Santana B."/>
            <person name="Ovrebo C."/>
            <person name="Racz N."/>
            <person name="Riley R."/>
            <person name="Savchenko A."/>
            <person name="Shiryaev A."/>
            <person name="Soop K."/>
            <person name="Spirin V."/>
            <person name="Szebenyi C."/>
            <person name="Tomsovsky M."/>
            <person name="Tulloss R.E."/>
            <person name="Uehling J."/>
            <person name="Grigoriev I.V."/>
            <person name="Vagvolgyi C."/>
            <person name="Papp T."/>
            <person name="Martin F.M."/>
            <person name="Miettinen O."/>
            <person name="Hibbett D.S."/>
            <person name="Nagy L.G."/>
        </authorList>
    </citation>
    <scope>NUCLEOTIDE SEQUENCE [LARGE SCALE GENOMIC DNA]</scope>
    <source>
        <strain evidence="2 3">CBS 309.79</strain>
    </source>
</reference>
<organism evidence="2 3">
    <name type="scientific">Pterulicium gracile</name>
    <dbReference type="NCBI Taxonomy" id="1884261"/>
    <lineage>
        <taxon>Eukaryota</taxon>
        <taxon>Fungi</taxon>
        <taxon>Dikarya</taxon>
        <taxon>Basidiomycota</taxon>
        <taxon>Agaricomycotina</taxon>
        <taxon>Agaricomycetes</taxon>
        <taxon>Agaricomycetidae</taxon>
        <taxon>Agaricales</taxon>
        <taxon>Pleurotineae</taxon>
        <taxon>Pterulaceae</taxon>
        <taxon>Pterulicium</taxon>
    </lineage>
</organism>